<name>A0A3S5AAL6_9PLAT</name>
<sequence>MTYTLLGVSGRVVRYDSTRDMFLVRTRLSAIS</sequence>
<organism evidence="1 2">
    <name type="scientific">Protopolystoma xenopodis</name>
    <dbReference type="NCBI Taxonomy" id="117903"/>
    <lineage>
        <taxon>Eukaryota</taxon>
        <taxon>Metazoa</taxon>
        <taxon>Spiralia</taxon>
        <taxon>Lophotrochozoa</taxon>
        <taxon>Platyhelminthes</taxon>
        <taxon>Monogenea</taxon>
        <taxon>Polyopisthocotylea</taxon>
        <taxon>Polystomatidea</taxon>
        <taxon>Polystomatidae</taxon>
        <taxon>Protopolystoma</taxon>
    </lineage>
</organism>
<evidence type="ECO:0000313" key="1">
    <source>
        <dbReference type="EMBL" id="VEL31901.1"/>
    </source>
</evidence>
<keyword evidence="2" id="KW-1185">Reference proteome</keyword>
<gene>
    <name evidence="1" type="ORF">PXEA_LOCUS25341</name>
</gene>
<evidence type="ECO:0000313" key="2">
    <source>
        <dbReference type="Proteomes" id="UP000784294"/>
    </source>
</evidence>
<reference evidence="1" key="1">
    <citation type="submission" date="2018-11" db="EMBL/GenBank/DDBJ databases">
        <authorList>
            <consortium name="Pathogen Informatics"/>
        </authorList>
    </citation>
    <scope>NUCLEOTIDE SEQUENCE</scope>
</reference>
<comment type="caution">
    <text evidence="1">The sequence shown here is derived from an EMBL/GenBank/DDBJ whole genome shotgun (WGS) entry which is preliminary data.</text>
</comment>
<dbReference type="EMBL" id="CAAALY010127827">
    <property type="protein sequence ID" value="VEL31901.1"/>
    <property type="molecule type" value="Genomic_DNA"/>
</dbReference>
<dbReference type="Proteomes" id="UP000784294">
    <property type="component" value="Unassembled WGS sequence"/>
</dbReference>
<proteinExistence type="predicted"/>
<protein>
    <submittedName>
        <fullName evidence="1">Uncharacterized protein</fullName>
    </submittedName>
</protein>
<accession>A0A3S5AAL6</accession>
<dbReference type="AlphaFoldDB" id="A0A3S5AAL6"/>